<accession>X1KX76</accession>
<dbReference type="PANTHER" id="PTHR30389:SF17">
    <property type="entry name" value="L(+)-TARTRATE DEHYDRATASE SUBUNIT ALPHA-RELATED"/>
    <property type="match status" value="1"/>
</dbReference>
<dbReference type="Pfam" id="PF05681">
    <property type="entry name" value="Fumerase"/>
    <property type="match status" value="1"/>
</dbReference>
<evidence type="ECO:0000256" key="3">
    <source>
        <dbReference type="ARBA" id="ARBA00022723"/>
    </source>
</evidence>
<evidence type="ECO:0000256" key="1">
    <source>
        <dbReference type="ARBA" id="ARBA00008876"/>
    </source>
</evidence>
<evidence type="ECO:0000256" key="6">
    <source>
        <dbReference type="ARBA" id="ARBA00023239"/>
    </source>
</evidence>
<dbReference type="GO" id="GO:0051539">
    <property type="term" value="F:4 iron, 4 sulfur cluster binding"/>
    <property type="evidence" value="ECO:0007669"/>
    <property type="project" value="UniProtKB-KW"/>
</dbReference>
<evidence type="ECO:0000259" key="7">
    <source>
        <dbReference type="Pfam" id="PF05681"/>
    </source>
</evidence>
<comment type="similarity">
    <text evidence="1">Belongs to the class-I fumarase family.</text>
</comment>
<evidence type="ECO:0000256" key="5">
    <source>
        <dbReference type="ARBA" id="ARBA00023014"/>
    </source>
</evidence>
<comment type="caution">
    <text evidence="8">The sequence shown here is derived from an EMBL/GenBank/DDBJ whole genome shotgun (WGS) entry which is preliminary data.</text>
</comment>
<proteinExistence type="inferred from homology"/>
<feature type="non-terminal residue" evidence="8">
    <location>
        <position position="1"/>
    </location>
</feature>
<evidence type="ECO:0000313" key="8">
    <source>
        <dbReference type="EMBL" id="GAH86548.1"/>
    </source>
</evidence>
<dbReference type="PANTHER" id="PTHR30389">
    <property type="entry name" value="FUMARATE HYDRATASE-RELATED"/>
    <property type="match status" value="1"/>
</dbReference>
<reference evidence="8" key="1">
    <citation type="journal article" date="2014" name="Front. Microbiol.">
        <title>High frequency of phylogenetically diverse reductive dehalogenase-homologous genes in deep subseafloor sedimentary metagenomes.</title>
        <authorList>
            <person name="Kawai M."/>
            <person name="Futagami T."/>
            <person name="Toyoda A."/>
            <person name="Takaki Y."/>
            <person name="Nishi S."/>
            <person name="Hori S."/>
            <person name="Arai W."/>
            <person name="Tsubouchi T."/>
            <person name="Morono Y."/>
            <person name="Uchiyama I."/>
            <person name="Ito T."/>
            <person name="Fujiyama A."/>
            <person name="Inagaki F."/>
            <person name="Takami H."/>
        </authorList>
    </citation>
    <scope>NUCLEOTIDE SEQUENCE</scope>
    <source>
        <strain evidence="8">Expedition CK06-06</strain>
    </source>
</reference>
<keyword evidence="6" id="KW-0456">Lyase</keyword>
<dbReference type="GO" id="GO:0016829">
    <property type="term" value="F:lyase activity"/>
    <property type="evidence" value="ECO:0007669"/>
    <property type="project" value="UniProtKB-KW"/>
</dbReference>
<organism evidence="8">
    <name type="scientific">marine sediment metagenome</name>
    <dbReference type="NCBI Taxonomy" id="412755"/>
    <lineage>
        <taxon>unclassified sequences</taxon>
        <taxon>metagenomes</taxon>
        <taxon>ecological metagenomes</taxon>
    </lineage>
</organism>
<keyword evidence="4" id="KW-0408">Iron</keyword>
<dbReference type="EMBL" id="BARU01043922">
    <property type="protein sequence ID" value="GAH86548.1"/>
    <property type="molecule type" value="Genomic_DNA"/>
</dbReference>
<evidence type="ECO:0000256" key="2">
    <source>
        <dbReference type="ARBA" id="ARBA00022485"/>
    </source>
</evidence>
<gene>
    <name evidence="8" type="ORF">S03H2_67159</name>
</gene>
<dbReference type="GO" id="GO:0046872">
    <property type="term" value="F:metal ion binding"/>
    <property type="evidence" value="ECO:0007669"/>
    <property type="project" value="UniProtKB-KW"/>
</dbReference>
<protein>
    <recommendedName>
        <fullName evidence="7">Fe-S hydro-lyase tartrate dehydratase alpha-type catalytic domain-containing protein</fullName>
    </recommendedName>
</protein>
<keyword evidence="5" id="KW-0411">Iron-sulfur</keyword>
<keyword evidence="3" id="KW-0479">Metal-binding</keyword>
<name>X1KX76_9ZZZZ</name>
<dbReference type="InterPro" id="IPR051208">
    <property type="entry name" value="Class-I_Fumarase/Tartrate_DH"/>
</dbReference>
<evidence type="ECO:0000256" key="4">
    <source>
        <dbReference type="ARBA" id="ARBA00023004"/>
    </source>
</evidence>
<feature type="non-terminal residue" evidence="8">
    <location>
        <position position="182"/>
    </location>
</feature>
<dbReference type="AlphaFoldDB" id="X1KX76"/>
<dbReference type="InterPro" id="IPR004646">
    <property type="entry name" value="Fe-S_hydro-lyase_TtdA-typ_cat"/>
</dbReference>
<feature type="domain" description="Fe-S hydro-lyase tartrate dehydratase alpha-type catalytic" evidence="7">
    <location>
        <begin position="7"/>
        <end position="169"/>
    </location>
</feature>
<dbReference type="NCBIfam" id="TIGR00722">
    <property type="entry name" value="ttdA_fumA_fumB"/>
    <property type="match status" value="1"/>
</dbReference>
<sequence length="182" mass="19523">RPEFALNSGVGVPNMELEYEPTLNFMEILISFKGCGAELGNAIRIFTPAQIGEDAKGIKEFVIDTVIKAGGKPCPPIALGVGIGGQMDVAAKLSRRAVSVRKWTDHSPDPEIARMEEEILGMINQLGIGPGGVGGKATALAVKIESAYTHIAICPVAVNFHCWVARRGGMRIYPTGRIEYLF</sequence>
<keyword evidence="2" id="KW-0004">4Fe-4S</keyword>